<organism evidence="3 4">
    <name type="scientific">Bacteriovorax antarcticus</name>
    <dbReference type="NCBI Taxonomy" id="3088717"/>
    <lineage>
        <taxon>Bacteria</taxon>
        <taxon>Pseudomonadati</taxon>
        <taxon>Bdellovibrionota</taxon>
        <taxon>Bacteriovoracia</taxon>
        <taxon>Bacteriovoracales</taxon>
        <taxon>Bacteriovoracaceae</taxon>
        <taxon>Bacteriovorax</taxon>
    </lineage>
</organism>
<evidence type="ECO:0000256" key="1">
    <source>
        <dbReference type="SAM" id="MobiDB-lite"/>
    </source>
</evidence>
<comment type="caution">
    <text evidence="3">The sequence shown here is derived from an EMBL/GenBank/DDBJ whole genome shotgun (WGS) entry which is preliminary data.</text>
</comment>
<gene>
    <name evidence="3" type="ORF">SHI21_11510</name>
</gene>
<dbReference type="Gene3D" id="3.40.50.1820">
    <property type="entry name" value="alpha/beta hydrolase"/>
    <property type="match status" value="1"/>
</dbReference>
<name>A0ABU5VUX4_9BACT</name>
<accession>A0ABU5VUX4</accession>
<dbReference type="EMBL" id="JAYGJQ010000002">
    <property type="protein sequence ID" value="MEA9356839.1"/>
    <property type="molecule type" value="Genomic_DNA"/>
</dbReference>
<proteinExistence type="predicted"/>
<sequence length="321" mass="35006">MTKVAEKIAPPINNNLKSWKSFRGTKALAPGEKPNLTEAPKLGEEIPKADITNQAKALNEASEVKPEQAKPTESPSKSSSSEILSKAANVAKAIAKAPVMPIIVPNDTKKIEAKIADKKTEAPVHFIKKPAVIFIEGFSMFGISNGDGIKDMADNYPGAKRFSWEEHGKIMDEIKKHAPDQPVVLVGHSFGGDTAIEVANELNSPKNGFRAVDLLVSIDAVGMNKTIIPVNVKSNLNYFGEGLIPFVHGDPTVARNTKYTEVTNELRSDMHSKMDDNPEVQFEIFNKINDVLGAHGEEDIFIEISETNQIKDVLEAIKNSL</sequence>
<dbReference type="SUPFAM" id="SSF53474">
    <property type="entry name" value="alpha/beta-Hydrolases"/>
    <property type="match status" value="1"/>
</dbReference>
<evidence type="ECO:0000259" key="2">
    <source>
        <dbReference type="Pfam" id="PF00975"/>
    </source>
</evidence>
<dbReference type="InterPro" id="IPR029058">
    <property type="entry name" value="AB_hydrolase_fold"/>
</dbReference>
<feature type="region of interest" description="Disordered" evidence="1">
    <location>
        <begin position="23"/>
        <end position="83"/>
    </location>
</feature>
<dbReference type="Proteomes" id="UP001302274">
    <property type="component" value="Unassembled WGS sequence"/>
</dbReference>
<dbReference type="InterPro" id="IPR001031">
    <property type="entry name" value="Thioesterase"/>
</dbReference>
<protein>
    <submittedName>
        <fullName evidence="3">Thioesterase domain-containing protein</fullName>
    </submittedName>
</protein>
<dbReference type="RefSeq" id="WP_323576734.1">
    <property type="nucleotide sequence ID" value="NZ_JAYGJQ010000002.1"/>
</dbReference>
<evidence type="ECO:0000313" key="3">
    <source>
        <dbReference type="EMBL" id="MEA9356839.1"/>
    </source>
</evidence>
<reference evidence="3 4" key="1">
    <citation type="submission" date="2023-11" db="EMBL/GenBank/DDBJ databases">
        <title>A Novel Polar Bacteriovorax (B. antarcticus) Isolated from the Biocrust in Antarctica.</title>
        <authorList>
            <person name="Mun W."/>
            <person name="Choi S.Y."/>
            <person name="Mitchell R.J."/>
        </authorList>
    </citation>
    <scope>NUCLEOTIDE SEQUENCE [LARGE SCALE GENOMIC DNA]</scope>
    <source>
        <strain evidence="3 4">PP10</strain>
    </source>
</reference>
<dbReference type="Pfam" id="PF00975">
    <property type="entry name" value="Thioesterase"/>
    <property type="match status" value="1"/>
</dbReference>
<keyword evidence="4" id="KW-1185">Reference proteome</keyword>
<evidence type="ECO:0000313" key="4">
    <source>
        <dbReference type="Proteomes" id="UP001302274"/>
    </source>
</evidence>
<feature type="compositionally biased region" description="Low complexity" evidence="1">
    <location>
        <begin position="71"/>
        <end position="83"/>
    </location>
</feature>
<feature type="domain" description="Thioesterase" evidence="2">
    <location>
        <begin position="170"/>
        <end position="212"/>
    </location>
</feature>